<name>A0A7W6CQN9_9SPHN</name>
<proteinExistence type="predicted"/>
<dbReference type="AlphaFoldDB" id="A0A7W6CQN9"/>
<dbReference type="EMBL" id="JACIDX010000022">
    <property type="protein sequence ID" value="MBB3957381.1"/>
    <property type="molecule type" value="Genomic_DNA"/>
</dbReference>
<evidence type="ECO:0000313" key="2">
    <source>
        <dbReference type="EMBL" id="MBB3957381.1"/>
    </source>
</evidence>
<gene>
    <name evidence="2" type="ORF">GGR38_004355</name>
</gene>
<protein>
    <submittedName>
        <fullName evidence="2">Sugar/nucleoside kinase (Ribokinase family)</fullName>
    </submittedName>
</protein>
<dbReference type="Pfam" id="PF00294">
    <property type="entry name" value="PfkB"/>
    <property type="match status" value="1"/>
</dbReference>
<dbReference type="Proteomes" id="UP000548867">
    <property type="component" value="Unassembled WGS sequence"/>
</dbReference>
<keyword evidence="2" id="KW-0418">Kinase</keyword>
<evidence type="ECO:0000313" key="3">
    <source>
        <dbReference type="Proteomes" id="UP000548867"/>
    </source>
</evidence>
<dbReference type="SUPFAM" id="SSF53613">
    <property type="entry name" value="Ribokinase-like"/>
    <property type="match status" value="1"/>
</dbReference>
<dbReference type="InterPro" id="IPR029056">
    <property type="entry name" value="Ribokinase-like"/>
</dbReference>
<dbReference type="Gene3D" id="3.40.1190.20">
    <property type="match status" value="1"/>
</dbReference>
<evidence type="ECO:0000259" key="1">
    <source>
        <dbReference type="Pfam" id="PF00294"/>
    </source>
</evidence>
<organism evidence="2 3">
    <name type="scientific">Novosphingobium sediminicola</name>
    <dbReference type="NCBI Taxonomy" id="563162"/>
    <lineage>
        <taxon>Bacteria</taxon>
        <taxon>Pseudomonadati</taxon>
        <taxon>Pseudomonadota</taxon>
        <taxon>Alphaproteobacteria</taxon>
        <taxon>Sphingomonadales</taxon>
        <taxon>Sphingomonadaceae</taxon>
        <taxon>Novosphingobium</taxon>
    </lineage>
</organism>
<reference evidence="2 3" key="1">
    <citation type="submission" date="2020-08" db="EMBL/GenBank/DDBJ databases">
        <title>Genomic Encyclopedia of Type Strains, Phase IV (KMG-IV): sequencing the most valuable type-strain genomes for metagenomic binning, comparative biology and taxonomic classification.</title>
        <authorList>
            <person name="Goeker M."/>
        </authorList>
    </citation>
    <scope>NUCLEOTIDE SEQUENCE [LARGE SCALE GENOMIC DNA]</scope>
    <source>
        <strain evidence="2 3">DSM 27057</strain>
    </source>
</reference>
<feature type="domain" description="Carbohydrate kinase PfkB" evidence="1">
    <location>
        <begin position="2"/>
        <end position="43"/>
    </location>
</feature>
<keyword evidence="2" id="KW-0808">Transferase</keyword>
<comment type="caution">
    <text evidence="2">The sequence shown here is derived from an EMBL/GenBank/DDBJ whole genome shotgun (WGS) entry which is preliminary data.</text>
</comment>
<dbReference type="InterPro" id="IPR011611">
    <property type="entry name" value="PfkB_dom"/>
</dbReference>
<dbReference type="GO" id="GO:0016301">
    <property type="term" value="F:kinase activity"/>
    <property type="evidence" value="ECO:0007669"/>
    <property type="project" value="UniProtKB-KW"/>
</dbReference>
<sequence length="69" mass="7373">MTDIIDRVGSGDAFAAGVLTGWLEGGDAQKMARLGLAMNALKHSLHGDWLRLSREEVDGFTGSSGDVRR</sequence>
<keyword evidence="3" id="KW-1185">Reference proteome</keyword>
<accession>A0A7W6CQN9</accession>